<evidence type="ECO:0000256" key="1">
    <source>
        <dbReference type="SAM" id="MobiDB-lite"/>
    </source>
</evidence>
<organism evidence="2 3">
    <name type="scientific">Psilocybe cf. subviscida</name>
    <dbReference type="NCBI Taxonomy" id="2480587"/>
    <lineage>
        <taxon>Eukaryota</taxon>
        <taxon>Fungi</taxon>
        <taxon>Dikarya</taxon>
        <taxon>Basidiomycota</taxon>
        <taxon>Agaricomycotina</taxon>
        <taxon>Agaricomycetes</taxon>
        <taxon>Agaricomycetidae</taxon>
        <taxon>Agaricales</taxon>
        <taxon>Agaricineae</taxon>
        <taxon>Strophariaceae</taxon>
        <taxon>Psilocybe</taxon>
    </lineage>
</organism>
<evidence type="ECO:0000313" key="2">
    <source>
        <dbReference type="EMBL" id="KAF5312536.1"/>
    </source>
</evidence>
<comment type="caution">
    <text evidence="2">The sequence shown here is derived from an EMBL/GenBank/DDBJ whole genome shotgun (WGS) entry which is preliminary data.</text>
</comment>
<sequence>MSDAENQRHEQNVAAGLKASINNPRVSDEAKERAAQHLDEMGVTAESGGSERRTRSSDDTEETEQDATGEEEDQDSHDAEVHKHRVIGGYKATLKNPRVSEEAKEKARKELDAYGEEYDD</sequence>
<dbReference type="OrthoDB" id="5419162at2759"/>
<accession>A0A8H5EU80</accession>
<reference evidence="2 3" key="1">
    <citation type="journal article" date="2020" name="ISME J.">
        <title>Uncovering the hidden diversity of litter-decomposition mechanisms in mushroom-forming fungi.</title>
        <authorList>
            <person name="Floudas D."/>
            <person name="Bentzer J."/>
            <person name="Ahren D."/>
            <person name="Johansson T."/>
            <person name="Persson P."/>
            <person name="Tunlid A."/>
        </authorList>
    </citation>
    <scope>NUCLEOTIDE SEQUENCE [LARGE SCALE GENOMIC DNA]</scope>
    <source>
        <strain evidence="2 3">CBS 101986</strain>
    </source>
</reference>
<dbReference type="GO" id="GO:0005737">
    <property type="term" value="C:cytoplasm"/>
    <property type="evidence" value="ECO:0007669"/>
    <property type="project" value="TreeGrafter"/>
</dbReference>
<feature type="compositionally biased region" description="Basic and acidic residues" evidence="1">
    <location>
        <begin position="26"/>
        <end position="40"/>
    </location>
</feature>
<feature type="compositionally biased region" description="Basic and acidic residues" evidence="1">
    <location>
        <begin position="98"/>
        <end position="112"/>
    </location>
</feature>
<feature type="compositionally biased region" description="Basic and acidic residues" evidence="1">
    <location>
        <begin position="1"/>
        <end position="11"/>
    </location>
</feature>
<dbReference type="InterPro" id="IPR018824">
    <property type="entry name" value="Conidiation-specific_6"/>
</dbReference>
<evidence type="ECO:0000313" key="3">
    <source>
        <dbReference type="Proteomes" id="UP000567179"/>
    </source>
</evidence>
<gene>
    <name evidence="2" type="ORF">D9619_003754</name>
</gene>
<dbReference type="Pfam" id="PF10346">
    <property type="entry name" value="Con-6"/>
    <property type="match status" value="2"/>
</dbReference>
<name>A0A8H5EU80_9AGAR</name>
<dbReference type="InterPro" id="IPR052670">
    <property type="entry name" value="UPF0654_domain"/>
</dbReference>
<dbReference type="Proteomes" id="UP000567179">
    <property type="component" value="Unassembled WGS sequence"/>
</dbReference>
<proteinExistence type="predicted"/>
<keyword evidence="3" id="KW-1185">Reference proteome</keyword>
<dbReference type="PANTHER" id="PTHR36576">
    <property type="entry name" value="UPF0654 PROTEIN C11D3.01C-RELATED"/>
    <property type="match status" value="1"/>
</dbReference>
<feature type="region of interest" description="Disordered" evidence="1">
    <location>
        <begin position="1"/>
        <end position="120"/>
    </location>
</feature>
<dbReference type="EMBL" id="JAACJJ010000056">
    <property type="protein sequence ID" value="KAF5312536.1"/>
    <property type="molecule type" value="Genomic_DNA"/>
</dbReference>
<feature type="compositionally biased region" description="Acidic residues" evidence="1">
    <location>
        <begin position="59"/>
        <end position="75"/>
    </location>
</feature>
<dbReference type="AlphaFoldDB" id="A0A8H5EU80"/>
<evidence type="ECO:0008006" key="4">
    <source>
        <dbReference type="Google" id="ProtNLM"/>
    </source>
</evidence>
<dbReference type="PANTHER" id="PTHR36576:SF1">
    <property type="entry name" value="UPF0654 PROTEIN C11D3.01C-RELATED"/>
    <property type="match status" value="1"/>
</dbReference>
<protein>
    <recommendedName>
        <fullName evidence="4">Conidiation protein 6</fullName>
    </recommendedName>
</protein>
<feature type="compositionally biased region" description="Basic and acidic residues" evidence="1">
    <location>
        <begin position="49"/>
        <end position="58"/>
    </location>
</feature>